<dbReference type="Gene3D" id="3.80.10.10">
    <property type="entry name" value="Ribonuclease Inhibitor"/>
    <property type="match status" value="3"/>
</dbReference>
<protein>
    <recommendedName>
        <fullName evidence="4">Nlr family card domain protein</fullName>
    </recommendedName>
</protein>
<keyword evidence="3" id="KW-1185">Reference proteome</keyword>
<reference evidence="2" key="2">
    <citation type="submission" date="2021-09" db="EMBL/GenBank/DDBJ databases">
        <authorList>
            <person name="Jia N."/>
            <person name="Wang J."/>
            <person name="Shi W."/>
            <person name="Du L."/>
            <person name="Sun Y."/>
            <person name="Zhan W."/>
            <person name="Jiang J."/>
            <person name="Wang Q."/>
            <person name="Zhang B."/>
            <person name="Ji P."/>
            <person name="Sakyi L.B."/>
            <person name="Cui X."/>
            <person name="Yuan T."/>
            <person name="Jiang B."/>
            <person name="Yang W."/>
            <person name="Lam T.T.-Y."/>
            <person name="Chang Q."/>
            <person name="Ding S."/>
            <person name="Wang X."/>
            <person name="Zhu J."/>
            <person name="Ruan X."/>
            <person name="Zhao L."/>
            <person name="Wei J."/>
            <person name="Que T."/>
            <person name="Du C."/>
            <person name="Cheng J."/>
            <person name="Dai P."/>
            <person name="Han X."/>
            <person name="Huang E."/>
            <person name="Gao Y."/>
            <person name="Liu J."/>
            <person name="Shao H."/>
            <person name="Ye R."/>
            <person name="Li L."/>
            <person name="Wei W."/>
            <person name="Wang X."/>
            <person name="Wang C."/>
            <person name="Huo Q."/>
            <person name="Li W."/>
            <person name="Guo W."/>
            <person name="Chen H."/>
            <person name="Chen S."/>
            <person name="Zhou L."/>
            <person name="Zhou L."/>
            <person name="Ni X."/>
            <person name="Tian J."/>
            <person name="Zhou Y."/>
            <person name="Sheng Y."/>
            <person name="Liu T."/>
            <person name="Pan Y."/>
            <person name="Xia L."/>
            <person name="Li J."/>
            <person name="Zhao F."/>
            <person name="Cao W."/>
        </authorList>
    </citation>
    <scope>NUCLEOTIDE SEQUENCE</scope>
    <source>
        <strain evidence="2">Rsan-2018</strain>
        <tissue evidence="2">Larvae</tissue>
    </source>
</reference>
<keyword evidence="1" id="KW-0677">Repeat</keyword>
<comment type="caution">
    <text evidence="2">The sequence shown here is derived from an EMBL/GenBank/DDBJ whole genome shotgun (WGS) entry which is preliminary data.</text>
</comment>
<dbReference type="Proteomes" id="UP000821837">
    <property type="component" value="Unassembled WGS sequence"/>
</dbReference>
<evidence type="ECO:0000256" key="1">
    <source>
        <dbReference type="ARBA" id="ARBA00022737"/>
    </source>
</evidence>
<name>A0A9D4PGW9_RHISA</name>
<dbReference type="PANTHER" id="PTHR24111:SF0">
    <property type="entry name" value="LEUCINE-RICH REPEAT-CONTAINING PROTEIN"/>
    <property type="match status" value="1"/>
</dbReference>
<accession>A0A9D4PGW9</accession>
<evidence type="ECO:0000313" key="2">
    <source>
        <dbReference type="EMBL" id="KAH7943017.1"/>
    </source>
</evidence>
<evidence type="ECO:0008006" key="4">
    <source>
        <dbReference type="Google" id="ProtNLM"/>
    </source>
</evidence>
<dbReference type="AlphaFoldDB" id="A0A9D4PGW9"/>
<dbReference type="EMBL" id="JABSTV010001253">
    <property type="protein sequence ID" value="KAH7943017.1"/>
    <property type="molecule type" value="Genomic_DNA"/>
</dbReference>
<dbReference type="VEuPathDB" id="VectorBase:RSAN_048320"/>
<sequence length="627" mass="71190">METPKRSREAATFLHFLLTKHRCVTDVDVYVDTFWDHRQLICDALRESLNLRKLTLYGTCTDIHPSRNFAAALLHLNCLRELECGPMFFKHAFIEGLSEFLASTRSLTTLIMPHVLFKEEKDAIVFIQGLKRNETLTTLSLNTSVVKPFDERPTRLGLSRCAVSFVDYLSENQTLHTLRVSTAWQWHDCFLAVRAMIGALFGNKTLTKLSLVRYLLDDEDIQHITRLLSQNRSLRSLNLNACLRRDEISRMDSFLVALTENEKLEEVTMDRTLLNEHEYGSFFKALASNASLKKVIVERLERVNVLDMFRAMREAGVQDRFFVGTHEVNQDTVAALTECKELSSVSLDAHTFRGLEPLLTALFLLPSCSHVTSLRLSLDDNDGRVISPIARYVTGTAALRNLDLFFYATSSGAASDKARREFVHALSANKSIRWLKVSGLRFDKTETGMLADTLQSSRALCYVCLFQRNTESTKSLLTHILSPNLSSNYTLLSMFVDTPCMLDSDWFTINDVVRRNNSLVTRAADFVMGTRRKDYAAATELVHFNPGLVAKVQELATVDEHGAASRIKSSLKSFSELDDFMRLAGVVKHSVSCHRRHDGQKQLVDLNRDCWLHLKQYLKVGDILDEL</sequence>
<dbReference type="InterPro" id="IPR052201">
    <property type="entry name" value="LRR-containing_regulator"/>
</dbReference>
<organism evidence="2 3">
    <name type="scientific">Rhipicephalus sanguineus</name>
    <name type="common">Brown dog tick</name>
    <name type="synonym">Ixodes sanguineus</name>
    <dbReference type="NCBI Taxonomy" id="34632"/>
    <lineage>
        <taxon>Eukaryota</taxon>
        <taxon>Metazoa</taxon>
        <taxon>Ecdysozoa</taxon>
        <taxon>Arthropoda</taxon>
        <taxon>Chelicerata</taxon>
        <taxon>Arachnida</taxon>
        <taxon>Acari</taxon>
        <taxon>Parasitiformes</taxon>
        <taxon>Ixodida</taxon>
        <taxon>Ixodoidea</taxon>
        <taxon>Ixodidae</taxon>
        <taxon>Rhipicephalinae</taxon>
        <taxon>Rhipicephalus</taxon>
        <taxon>Rhipicephalus</taxon>
    </lineage>
</organism>
<dbReference type="SUPFAM" id="SSF52047">
    <property type="entry name" value="RNI-like"/>
    <property type="match status" value="2"/>
</dbReference>
<gene>
    <name evidence="2" type="ORF">HPB52_004000</name>
</gene>
<proteinExistence type="predicted"/>
<dbReference type="PANTHER" id="PTHR24111">
    <property type="entry name" value="LEUCINE-RICH REPEAT-CONTAINING PROTEIN 34"/>
    <property type="match status" value="1"/>
</dbReference>
<evidence type="ECO:0000313" key="3">
    <source>
        <dbReference type="Proteomes" id="UP000821837"/>
    </source>
</evidence>
<dbReference type="InterPro" id="IPR032675">
    <property type="entry name" value="LRR_dom_sf"/>
</dbReference>
<reference evidence="2" key="1">
    <citation type="journal article" date="2020" name="Cell">
        <title>Large-Scale Comparative Analyses of Tick Genomes Elucidate Their Genetic Diversity and Vector Capacities.</title>
        <authorList>
            <consortium name="Tick Genome and Microbiome Consortium (TIGMIC)"/>
            <person name="Jia N."/>
            <person name="Wang J."/>
            <person name="Shi W."/>
            <person name="Du L."/>
            <person name="Sun Y."/>
            <person name="Zhan W."/>
            <person name="Jiang J.F."/>
            <person name="Wang Q."/>
            <person name="Zhang B."/>
            <person name="Ji P."/>
            <person name="Bell-Sakyi L."/>
            <person name="Cui X.M."/>
            <person name="Yuan T.T."/>
            <person name="Jiang B.G."/>
            <person name="Yang W.F."/>
            <person name="Lam T.T."/>
            <person name="Chang Q.C."/>
            <person name="Ding S.J."/>
            <person name="Wang X.J."/>
            <person name="Zhu J.G."/>
            <person name="Ruan X.D."/>
            <person name="Zhao L."/>
            <person name="Wei J.T."/>
            <person name="Ye R.Z."/>
            <person name="Que T.C."/>
            <person name="Du C.H."/>
            <person name="Zhou Y.H."/>
            <person name="Cheng J.X."/>
            <person name="Dai P.F."/>
            <person name="Guo W.B."/>
            <person name="Han X.H."/>
            <person name="Huang E.J."/>
            <person name="Li L.F."/>
            <person name="Wei W."/>
            <person name="Gao Y.C."/>
            <person name="Liu J.Z."/>
            <person name="Shao H.Z."/>
            <person name="Wang X."/>
            <person name="Wang C.C."/>
            <person name="Yang T.C."/>
            <person name="Huo Q.B."/>
            <person name="Li W."/>
            <person name="Chen H.Y."/>
            <person name="Chen S.E."/>
            <person name="Zhou L.G."/>
            <person name="Ni X.B."/>
            <person name="Tian J.H."/>
            <person name="Sheng Y."/>
            <person name="Liu T."/>
            <person name="Pan Y.S."/>
            <person name="Xia L.Y."/>
            <person name="Li J."/>
            <person name="Zhao F."/>
            <person name="Cao W.C."/>
        </authorList>
    </citation>
    <scope>NUCLEOTIDE SEQUENCE</scope>
    <source>
        <strain evidence="2">Rsan-2018</strain>
    </source>
</reference>